<accession>A0A248VPN2</accession>
<dbReference type="SUPFAM" id="SSF54427">
    <property type="entry name" value="NTF2-like"/>
    <property type="match status" value="1"/>
</dbReference>
<protein>
    <recommendedName>
        <fullName evidence="3">DUF4440 domain-containing protein</fullName>
    </recommendedName>
</protein>
<organism evidence="4 5">
    <name type="scientific">Paraburkholderia aromaticivorans</name>
    <dbReference type="NCBI Taxonomy" id="2026199"/>
    <lineage>
        <taxon>Bacteria</taxon>
        <taxon>Pseudomonadati</taxon>
        <taxon>Pseudomonadota</taxon>
        <taxon>Betaproteobacteria</taxon>
        <taxon>Burkholderiales</taxon>
        <taxon>Burkholderiaceae</taxon>
        <taxon>Paraburkholderia</taxon>
    </lineage>
</organism>
<name>A0A248VPN2_9BURK</name>
<sequence>MKSVIRPTFGALLLCLTISPAFAADQDETTLKALEQTWITAITNTDRSTLDKLLDDSFVETAPNGTRRSKSDLLLAPPPPPGSTQTLMDMDVRVSGDTAVVTGINHFRRNPASQPADYSFTDVFVRKPEGWRVISSQMVRR</sequence>
<evidence type="ECO:0000259" key="3">
    <source>
        <dbReference type="Pfam" id="PF14534"/>
    </source>
</evidence>
<dbReference type="KEGG" id="parb:CJU94_08085"/>
<reference evidence="4 5" key="1">
    <citation type="submission" date="2017-08" db="EMBL/GenBank/DDBJ databases">
        <title>Identification and genetic characteristics of simultaneous BTEX- and naphthalene-degrading Paraburkholderia sp. BN5 isolated from petroleum-contaminated soil.</title>
        <authorList>
            <person name="Lee Y."/>
            <person name="Jeon C.O."/>
        </authorList>
    </citation>
    <scope>NUCLEOTIDE SEQUENCE [LARGE SCALE GENOMIC DNA]</scope>
    <source>
        <strain evidence="4 5">BN5</strain>
    </source>
</reference>
<dbReference type="OrthoDB" id="9008668at2"/>
<dbReference type="AlphaFoldDB" id="A0A248VPN2"/>
<evidence type="ECO:0000256" key="2">
    <source>
        <dbReference type="SAM" id="SignalP"/>
    </source>
</evidence>
<dbReference type="Pfam" id="PF14534">
    <property type="entry name" value="DUF4440"/>
    <property type="match status" value="1"/>
</dbReference>
<dbReference type="Proteomes" id="UP000215158">
    <property type="component" value="Chromosome 1"/>
</dbReference>
<feature type="chain" id="PRO_5012625583" description="DUF4440 domain-containing protein" evidence="2">
    <location>
        <begin position="24"/>
        <end position="141"/>
    </location>
</feature>
<dbReference type="Gene3D" id="3.10.450.50">
    <property type="match status" value="1"/>
</dbReference>
<keyword evidence="2" id="KW-0732">Signal</keyword>
<gene>
    <name evidence="4" type="ORF">CJU94_08085</name>
</gene>
<evidence type="ECO:0000313" key="4">
    <source>
        <dbReference type="EMBL" id="ASW00320.1"/>
    </source>
</evidence>
<dbReference type="EMBL" id="CP022989">
    <property type="protein sequence ID" value="ASW00320.1"/>
    <property type="molecule type" value="Genomic_DNA"/>
</dbReference>
<dbReference type="InterPro" id="IPR032710">
    <property type="entry name" value="NTF2-like_dom_sf"/>
</dbReference>
<feature type="signal peptide" evidence="2">
    <location>
        <begin position="1"/>
        <end position="23"/>
    </location>
</feature>
<keyword evidence="5" id="KW-1185">Reference proteome</keyword>
<evidence type="ECO:0000313" key="5">
    <source>
        <dbReference type="Proteomes" id="UP000215158"/>
    </source>
</evidence>
<evidence type="ECO:0000256" key="1">
    <source>
        <dbReference type="SAM" id="MobiDB-lite"/>
    </source>
</evidence>
<dbReference type="InterPro" id="IPR027843">
    <property type="entry name" value="DUF4440"/>
</dbReference>
<feature type="domain" description="DUF4440" evidence="3">
    <location>
        <begin position="31"/>
        <end position="133"/>
    </location>
</feature>
<feature type="region of interest" description="Disordered" evidence="1">
    <location>
        <begin position="61"/>
        <end position="81"/>
    </location>
</feature>
<proteinExistence type="predicted"/>